<reference evidence="1" key="1">
    <citation type="submission" date="2021-02" db="EMBL/GenBank/DDBJ databases">
        <authorList>
            <person name="Nowell W R."/>
        </authorList>
    </citation>
    <scope>NUCLEOTIDE SEQUENCE</scope>
</reference>
<gene>
    <name evidence="1" type="ORF">SEV965_LOCUS4270</name>
</gene>
<sequence length="69" mass="7500">MTSGNELNLEQNLSDLYLIPIDLNVHADITAIHDQFISTLLTSSISSTSSPPTLSIRARSSFLIPINTT</sequence>
<dbReference type="Proteomes" id="UP000663889">
    <property type="component" value="Unassembled WGS sequence"/>
</dbReference>
<evidence type="ECO:0000313" key="1">
    <source>
        <dbReference type="EMBL" id="CAF0874049.1"/>
    </source>
</evidence>
<comment type="caution">
    <text evidence="1">The sequence shown here is derived from an EMBL/GenBank/DDBJ whole genome shotgun (WGS) entry which is preliminary data.</text>
</comment>
<protein>
    <submittedName>
        <fullName evidence="1">Uncharacterized protein</fullName>
    </submittedName>
</protein>
<dbReference type="EMBL" id="CAJNOU010000119">
    <property type="protein sequence ID" value="CAF0874049.1"/>
    <property type="molecule type" value="Genomic_DNA"/>
</dbReference>
<dbReference type="AlphaFoldDB" id="A0A813XR49"/>
<evidence type="ECO:0000313" key="2">
    <source>
        <dbReference type="Proteomes" id="UP000663889"/>
    </source>
</evidence>
<organism evidence="1 2">
    <name type="scientific">Rotaria sordida</name>
    <dbReference type="NCBI Taxonomy" id="392033"/>
    <lineage>
        <taxon>Eukaryota</taxon>
        <taxon>Metazoa</taxon>
        <taxon>Spiralia</taxon>
        <taxon>Gnathifera</taxon>
        <taxon>Rotifera</taxon>
        <taxon>Eurotatoria</taxon>
        <taxon>Bdelloidea</taxon>
        <taxon>Philodinida</taxon>
        <taxon>Philodinidae</taxon>
        <taxon>Rotaria</taxon>
    </lineage>
</organism>
<accession>A0A813XR49</accession>
<name>A0A813XR49_9BILA</name>
<proteinExistence type="predicted"/>